<dbReference type="InterPro" id="IPR023614">
    <property type="entry name" value="Porin_dom_sf"/>
</dbReference>
<name>A0A369WR27_9GAMM</name>
<dbReference type="Pfam" id="PF00593">
    <property type="entry name" value="TonB_dep_Rec_b-barrel"/>
    <property type="match status" value="1"/>
</dbReference>
<organism evidence="3 4">
    <name type="scientific">Motiliproteus coralliicola</name>
    <dbReference type="NCBI Taxonomy" id="2283196"/>
    <lineage>
        <taxon>Bacteria</taxon>
        <taxon>Pseudomonadati</taxon>
        <taxon>Pseudomonadota</taxon>
        <taxon>Gammaproteobacteria</taxon>
        <taxon>Oceanospirillales</taxon>
        <taxon>Oceanospirillaceae</taxon>
        <taxon>Motiliproteus</taxon>
    </lineage>
</organism>
<comment type="caution">
    <text evidence="3">The sequence shown here is derived from an EMBL/GenBank/DDBJ whole genome shotgun (WGS) entry which is preliminary data.</text>
</comment>
<accession>A0A369WR27</accession>
<evidence type="ECO:0000259" key="2">
    <source>
        <dbReference type="Pfam" id="PF00593"/>
    </source>
</evidence>
<dbReference type="Gene3D" id="2.40.160.10">
    <property type="entry name" value="Porin"/>
    <property type="match status" value="1"/>
</dbReference>
<feature type="chain" id="PRO_5016680431" description="TonB-dependent receptor-like beta-barrel domain-containing protein" evidence="1">
    <location>
        <begin position="37"/>
        <end position="404"/>
    </location>
</feature>
<sequence length="404" mass="46116">MAGGLVAQRLRRGCNNFTVMGLLQLLLLSLSNTAQAEIRWDVGGFLSQGWVTSDHNSFYGDSSGSGGSFDFRELGVNGFVQLDPRLKISGQLLSRRAGEISDGDPQVDYLFADIFLVQQMQRQAGLRLGRIKNALGFFNETRDMAFTRPGLILPQSIYFDQVRELQHSSDGLAFYYRQGNSLGDWQLDLQYGRLQTGENTEALFLGNVMNGEFGNSMMALARLQFEPQESRWRMGLTRAHLDLPFNPAAGDPLTKGKLDVEMTVLSLQHNRERLSFTAEAMQVDTRWKNLGILPDHKTLQAYYLQMDYRFTDQWQAMVRYDDLVLDKDDRDGSTFNMIHGLPAHLQFAKDWSLGLRYQPSQSWDLRAEVHRVDGTAWLSKKDNPDGSKMRRRWNMLLVQAAYRF</sequence>
<dbReference type="AlphaFoldDB" id="A0A369WR27"/>
<feature type="domain" description="TonB-dependent receptor-like beta-barrel" evidence="2">
    <location>
        <begin position="152"/>
        <end position="367"/>
    </location>
</feature>
<dbReference type="InterPro" id="IPR000531">
    <property type="entry name" value="Beta-barrel_TonB"/>
</dbReference>
<evidence type="ECO:0000256" key="1">
    <source>
        <dbReference type="SAM" id="SignalP"/>
    </source>
</evidence>
<evidence type="ECO:0000313" key="3">
    <source>
        <dbReference type="EMBL" id="RDE24152.1"/>
    </source>
</evidence>
<keyword evidence="1" id="KW-0732">Signal</keyword>
<dbReference type="EMBL" id="QQOH01000001">
    <property type="protein sequence ID" value="RDE24152.1"/>
    <property type="molecule type" value="Genomic_DNA"/>
</dbReference>
<proteinExistence type="predicted"/>
<dbReference type="OrthoDB" id="106501at2"/>
<keyword evidence="4" id="KW-1185">Reference proteome</keyword>
<dbReference type="SUPFAM" id="SSF56935">
    <property type="entry name" value="Porins"/>
    <property type="match status" value="1"/>
</dbReference>
<feature type="signal peptide" evidence="1">
    <location>
        <begin position="1"/>
        <end position="36"/>
    </location>
</feature>
<protein>
    <recommendedName>
        <fullName evidence="2">TonB-dependent receptor-like beta-barrel domain-containing protein</fullName>
    </recommendedName>
</protein>
<dbReference type="Proteomes" id="UP000253769">
    <property type="component" value="Unassembled WGS sequence"/>
</dbReference>
<dbReference type="RefSeq" id="WP_114693734.1">
    <property type="nucleotide sequence ID" value="NZ_QQOH01000001.1"/>
</dbReference>
<gene>
    <name evidence="3" type="ORF">DV711_00700</name>
</gene>
<evidence type="ECO:0000313" key="4">
    <source>
        <dbReference type="Proteomes" id="UP000253769"/>
    </source>
</evidence>
<reference evidence="3 4" key="1">
    <citation type="submission" date="2018-07" db="EMBL/GenBank/DDBJ databases">
        <title>Motiliproteus coralliicola sp. nov., a bacterium isolated from Coral.</title>
        <authorList>
            <person name="Wang G."/>
        </authorList>
    </citation>
    <scope>NUCLEOTIDE SEQUENCE [LARGE SCALE GENOMIC DNA]</scope>
    <source>
        <strain evidence="3 4">C34</strain>
    </source>
</reference>